<feature type="region of interest" description="Disordered" evidence="1">
    <location>
        <begin position="1"/>
        <end position="43"/>
    </location>
</feature>
<organism evidence="2">
    <name type="scientific">Tanacetum cinerariifolium</name>
    <name type="common">Dalmatian daisy</name>
    <name type="synonym">Chrysanthemum cinerariifolium</name>
    <dbReference type="NCBI Taxonomy" id="118510"/>
    <lineage>
        <taxon>Eukaryota</taxon>
        <taxon>Viridiplantae</taxon>
        <taxon>Streptophyta</taxon>
        <taxon>Embryophyta</taxon>
        <taxon>Tracheophyta</taxon>
        <taxon>Spermatophyta</taxon>
        <taxon>Magnoliopsida</taxon>
        <taxon>eudicotyledons</taxon>
        <taxon>Gunneridae</taxon>
        <taxon>Pentapetalae</taxon>
        <taxon>asterids</taxon>
        <taxon>campanulids</taxon>
        <taxon>Asterales</taxon>
        <taxon>Asteraceae</taxon>
        <taxon>Asteroideae</taxon>
        <taxon>Anthemideae</taxon>
        <taxon>Anthemidinae</taxon>
        <taxon>Tanacetum</taxon>
    </lineage>
</organism>
<feature type="compositionally biased region" description="Low complexity" evidence="1">
    <location>
        <begin position="24"/>
        <end position="43"/>
    </location>
</feature>
<reference evidence="2" key="1">
    <citation type="journal article" date="2019" name="Sci. Rep.">
        <title>Draft genome of Tanacetum cinerariifolium, the natural source of mosquito coil.</title>
        <authorList>
            <person name="Yamashiro T."/>
            <person name="Shiraishi A."/>
            <person name="Satake H."/>
            <person name="Nakayama K."/>
        </authorList>
    </citation>
    <scope>NUCLEOTIDE SEQUENCE</scope>
</reference>
<feature type="non-terminal residue" evidence="2">
    <location>
        <position position="1"/>
    </location>
</feature>
<comment type="caution">
    <text evidence="2">The sequence shown here is derived from an EMBL/GenBank/DDBJ whole genome shotgun (WGS) entry which is preliminary data.</text>
</comment>
<dbReference type="EMBL" id="BKCJ011845071">
    <property type="protein sequence ID" value="GFD57793.1"/>
    <property type="molecule type" value="Genomic_DNA"/>
</dbReference>
<accession>A0A699XF41</accession>
<proteinExistence type="predicted"/>
<evidence type="ECO:0000313" key="2">
    <source>
        <dbReference type="EMBL" id="GFD57793.1"/>
    </source>
</evidence>
<sequence length="43" mass="4305">NTSNRESGRGAGLAGGLPAWASTGHGPPARGRRPVAAAKNWGH</sequence>
<protein>
    <submittedName>
        <fullName evidence="2">Uncharacterized protein</fullName>
    </submittedName>
</protein>
<gene>
    <name evidence="2" type="ORF">Tci_929762</name>
</gene>
<evidence type="ECO:0000256" key="1">
    <source>
        <dbReference type="SAM" id="MobiDB-lite"/>
    </source>
</evidence>
<dbReference type="AlphaFoldDB" id="A0A699XF41"/>
<name>A0A699XF41_TANCI</name>